<sequence length="178" mass="20350">MTAVPPSRDDKQNLPVAPEETPAEIAPSEKKLQACFRGNYPPGFHFMPSDAELILEYLKKRIQNLPIPISEICEVNLYQYNPQHLAGIGSIPMEAGLIEQRAPGTGRPPELIKMYNRDDGKKVGSRKALVFYEGRPPKGKKTDWIMHEYRVKDQPPRNKRDANDMRLDDWFYVGSTRN</sequence>
<dbReference type="GO" id="GO:0003677">
    <property type="term" value="F:DNA binding"/>
    <property type="evidence" value="ECO:0007669"/>
    <property type="project" value="UniProtKB-KW"/>
</dbReference>
<proteinExistence type="predicted"/>
<evidence type="ECO:0000256" key="3">
    <source>
        <dbReference type="ARBA" id="ARBA00023163"/>
    </source>
</evidence>
<reference evidence="7" key="2">
    <citation type="journal article" date="2024" name="Plant">
        <title>Genomic evolution and insights into agronomic trait innovations of Sesamum species.</title>
        <authorList>
            <person name="Miao H."/>
            <person name="Wang L."/>
            <person name="Qu L."/>
            <person name="Liu H."/>
            <person name="Sun Y."/>
            <person name="Le M."/>
            <person name="Wang Q."/>
            <person name="Wei S."/>
            <person name="Zheng Y."/>
            <person name="Lin W."/>
            <person name="Duan Y."/>
            <person name="Cao H."/>
            <person name="Xiong S."/>
            <person name="Wang X."/>
            <person name="Wei L."/>
            <person name="Li C."/>
            <person name="Ma Q."/>
            <person name="Ju M."/>
            <person name="Zhao R."/>
            <person name="Li G."/>
            <person name="Mu C."/>
            <person name="Tian Q."/>
            <person name="Mei H."/>
            <person name="Zhang T."/>
            <person name="Gao T."/>
            <person name="Zhang H."/>
        </authorList>
    </citation>
    <scope>NUCLEOTIDE SEQUENCE</scope>
    <source>
        <strain evidence="7">G01</strain>
    </source>
</reference>
<feature type="domain" description="NAC" evidence="6">
    <location>
        <begin position="40"/>
        <end position="173"/>
    </location>
</feature>
<evidence type="ECO:0000256" key="2">
    <source>
        <dbReference type="ARBA" id="ARBA00023125"/>
    </source>
</evidence>
<organism evidence="7">
    <name type="scientific">Sesamum angustifolium</name>
    <dbReference type="NCBI Taxonomy" id="2727405"/>
    <lineage>
        <taxon>Eukaryota</taxon>
        <taxon>Viridiplantae</taxon>
        <taxon>Streptophyta</taxon>
        <taxon>Embryophyta</taxon>
        <taxon>Tracheophyta</taxon>
        <taxon>Spermatophyta</taxon>
        <taxon>Magnoliopsida</taxon>
        <taxon>eudicotyledons</taxon>
        <taxon>Gunneridae</taxon>
        <taxon>Pentapetalae</taxon>
        <taxon>asterids</taxon>
        <taxon>lamiids</taxon>
        <taxon>Lamiales</taxon>
        <taxon>Pedaliaceae</taxon>
        <taxon>Sesamum</taxon>
    </lineage>
</organism>
<dbReference type="Gene3D" id="2.170.150.80">
    <property type="entry name" value="NAC domain"/>
    <property type="match status" value="2"/>
</dbReference>
<evidence type="ECO:0000256" key="5">
    <source>
        <dbReference type="SAM" id="MobiDB-lite"/>
    </source>
</evidence>
<dbReference type="PANTHER" id="PTHR31719:SF94">
    <property type="entry name" value="PROTEIN ATAF2"/>
    <property type="match status" value="1"/>
</dbReference>
<dbReference type="InterPro" id="IPR036093">
    <property type="entry name" value="NAC_dom_sf"/>
</dbReference>
<dbReference type="InterPro" id="IPR003441">
    <property type="entry name" value="NAC-dom"/>
</dbReference>
<dbReference type="AlphaFoldDB" id="A0AAW2QRZ7"/>
<evidence type="ECO:0000256" key="4">
    <source>
        <dbReference type="ARBA" id="ARBA00023242"/>
    </source>
</evidence>
<name>A0AAW2QRZ7_9LAMI</name>
<keyword evidence="3" id="KW-0804">Transcription</keyword>
<keyword evidence="2" id="KW-0238">DNA-binding</keyword>
<comment type="caution">
    <text evidence="7">The sequence shown here is derived from an EMBL/GenBank/DDBJ whole genome shotgun (WGS) entry which is preliminary data.</text>
</comment>
<keyword evidence="1" id="KW-0805">Transcription regulation</keyword>
<dbReference type="Pfam" id="PF02365">
    <property type="entry name" value="NAM"/>
    <property type="match status" value="2"/>
</dbReference>
<feature type="region of interest" description="Disordered" evidence="5">
    <location>
        <begin position="1"/>
        <end position="25"/>
    </location>
</feature>
<dbReference type="SUPFAM" id="SSF101941">
    <property type="entry name" value="NAC domain"/>
    <property type="match status" value="1"/>
</dbReference>
<evidence type="ECO:0000259" key="6">
    <source>
        <dbReference type="PROSITE" id="PS51005"/>
    </source>
</evidence>
<evidence type="ECO:0000313" key="7">
    <source>
        <dbReference type="EMBL" id="KAL0370352.1"/>
    </source>
</evidence>
<keyword evidence="4" id="KW-0539">Nucleus</keyword>
<dbReference type="PROSITE" id="PS51005">
    <property type="entry name" value="NAC"/>
    <property type="match status" value="1"/>
</dbReference>
<dbReference type="GO" id="GO:0006355">
    <property type="term" value="P:regulation of DNA-templated transcription"/>
    <property type="evidence" value="ECO:0007669"/>
    <property type="project" value="InterPro"/>
</dbReference>
<accession>A0AAW2QRZ7</accession>
<protein>
    <submittedName>
        <fullName evidence="7">NAC transcription factor 56</fullName>
    </submittedName>
</protein>
<dbReference type="PANTHER" id="PTHR31719">
    <property type="entry name" value="NAC TRANSCRIPTION FACTOR 56"/>
    <property type="match status" value="1"/>
</dbReference>
<dbReference type="EMBL" id="JACGWK010000002">
    <property type="protein sequence ID" value="KAL0370352.1"/>
    <property type="molecule type" value="Genomic_DNA"/>
</dbReference>
<gene>
    <name evidence="7" type="ORF">Sangu_0353300</name>
</gene>
<reference evidence="7" key="1">
    <citation type="submission" date="2020-06" db="EMBL/GenBank/DDBJ databases">
        <authorList>
            <person name="Li T."/>
            <person name="Hu X."/>
            <person name="Zhang T."/>
            <person name="Song X."/>
            <person name="Zhang H."/>
            <person name="Dai N."/>
            <person name="Sheng W."/>
            <person name="Hou X."/>
            <person name="Wei L."/>
        </authorList>
    </citation>
    <scope>NUCLEOTIDE SEQUENCE</scope>
    <source>
        <strain evidence="7">G01</strain>
        <tissue evidence="7">Leaf</tissue>
    </source>
</reference>
<evidence type="ECO:0000256" key="1">
    <source>
        <dbReference type="ARBA" id="ARBA00023015"/>
    </source>
</evidence>